<dbReference type="Proteomes" id="UP000609121">
    <property type="component" value="Unassembled WGS sequence"/>
</dbReference>
<feature type="domain" description="Magnesium transporter MgtE intracellular" evidence="2">
    <location>
        <begin position="112"/>
        <end position="170"/>
    </location>
</feature>
<evidence type="ECO:0000313" key="4">
    <source>
        <dbReference type="Proteomes" id="UP000609121"/>
    </source>
</evidence>
<proteinExistence type="predicted"/>
<comment type="caution">
    <text evidence="3">The sequence shown here is derived from an EMBL/GenBank/DDBJ whole genome shotgun (WGS) entry which is preliminary data.</text>
</comment>
<organism evidence="3 4">
    <name type="scientific">Mangrovicoccus algicola</name>
    <dbReference type="NCBI Taxonomy" id="2771008"/>
    <lineage>
        <taxon>Bacteria</taxon>
        <taxon>Pseudomonadati</taxon>
        <taxon>Pseudomonadota</taxon>
        <taxon>Alphaproteobacteria</taxon>
        <taxon>Rhodobacterales</taxon>
        <taxon>Paracoccaceae</taxon>
        <taxon>Mangrovicoccus</taxon>
    </lineage>
</organism>
<keyword evidence="1" id="KW-0175">Coiled coil</keyword>
<dbReference type="InterPro" id="IPR006668">
    <property type="entry name" value="Mg_transptr_MgtE_intracell_dom"/>
</dbReference>
<dbReference type="EMBL" id="JACVXA010000037">
    <property type="protein sequence ID" value="MBE3639033.1"/>
    <property type="molecule type" value="Genomic_DNA"/>
</dbReference>
<dbReference type="RefSeq" id="WP_193183281.1">
    <property type="nucleotide sequence ID" value="NZ_JACVXA010000037.1"/>
</dbReference>
<gene>
    <name evidence="3" type="ORF">ICN82_12550</name>
</gene>
<protein>
    <recommendedName>
        <fullName evidence="2">Magnesium transporter MgtE intracellular domain-containing protein</fullName>
    </recommendedName>
</protein>
<dbReference type="Pfam" id="PF03448">
    <property type="entry name" value="MgtE_N"/>
    <property type="match status" value="1"/>
</dbReference>
<feature type="coiled-coil region" evidence="1">
    <location>
        <begin position="36"/>
        <end position="118"/>
    </location>
</feature>
<keyword evidence="4" id="KW-1185">Reference proteome</keyword>
<dbReference type="AlphaFoldDB" id="A0A8J6YTN0"/>
<sequence>MKRVSVDLVAGGLGAALLTASLTLMLTSATAQVDYRQEAERLYADEIRQMENAAEIDALLEDLKAARDRVAEQQAALEERTALLQEQETAIDAKLEELKEAEDRLQRMLGIAKQAAEADIAKMLTLYESMRPKEAARIFEMMDPSLASGFITRMDPAQASQILALLPSETSYAISAIIAGKNAR</sequence>
<evidence type="ECO:0000313" key="3">
    <source>
        <dbReference type="EMBL" id="MBE3639033.1"/>
    </source>
</evidence>
<evidence type="ECO:0000259" key="2">
    <source>
        <dbReference type="Pfam" id="PF03448"/>
    </source>
</evidence>
<name>A0A8J6YTN0_9RHOB</name>
<evidence type="ECO:0000256" key="1">
    <source>
        <dbReference type="SAM" id="Coils"/>
    </source>
</evidence>
<reference evidence="3" key="1">
    <citation type="submission" date="2020-09" db="EMBL/GenBank/DDBJ databases">
        <title>A novel bacterium of genus Mangrovicoccus, isolated from South China Sea.</title>
        <authorList>
            <person name="Huang H."/>
            <person name="Mo K."/>
            <person name="Hu Y."/>
        </authorList>
    </citation>
    <scope>NUCLEOTIDE SEQUENCE</scope>
    <source>
        <strain evidence="3">HB182678</strain>
    </source>
</reference>
<dbReference type="SUPFAM" id="SSF158791">
    <property type="entry name" value="MgtE N-terminal domain-like"/>
    <property type="match status" value="1"/>
</dbReference>
<accession>A0A8J6YTN0</accession>